<dbReference type="InterPro" id="IPR036397">
    <property type="entry name" value="RNaseH_sf"/>
</dbReference>
<comment type="caution">
    <text evidence="1">The sequence shown here is derived from an EMBL/GenBank/DDBJ whole genome shotgun (WGS) entry which is preliminary data.</text>
</comment>
<sequence length="69" mass="7945">MDNTSIHKRSDTLKAIEARGCTLESLSSLNNPDLNPIEHKWGKLKIVKNKERCSINALFYQHIDYANLF</sequence>
<evidence type="ECO:0000313" key="1">
    <source>
        <dbReference type="EMBL" id="PCS23323.1"/>
    </source>
</evidence>
<proteinExistence type="predicted"/>
<evidence type="ECO:0000313" key="2">
    <source>
        <dbReference type="Proteomes" id="UP000219020"/>
    </source>
</evidence>
<organism evidence="1 2">
    <name type="scientific">Candidatus Enterovibrio escicola</name>
    <dbReference type="NCBI Taxonomy" id="1927127"/>
    <lineage>
        <taxon>Bacteria</taxon>
        <taxon>Pseudomonadati</taxon>
        <taxon>Pseudomonadota</taxon>
        <taxon>Gammaproteobacteria</taxon>
        <taxon>Vibrionales</taxon>
        <taxon>Vibrionaceae</taxon>
        <taxon>Enterovibrio</taxon>
    </lineage>
</organism>
<reference evidence="2" key="1">
    <citation type="submission" date="2017-04" db="EMBL/GenBank/DDBJ databases">
        <title>Genome evolution of the luminous symbionts of deep sea anglerfish.</title>
        <authorList>
            <person name="Hendry T.A."/>
        </authorList>
    </citation>
    <scope>NUCLEOTIDE SEQUENCE [LARGE SCALE GENOMIC DNA]</scope>
</reference>
<dbReference type="RefSeq" id="WP_158523630.1">
    <property type="nucleotide sequence ID" value="NZ_CAWNJE010000006.1"/>
</dbReference>
<dbReference type="EMBL" id="NBYY01000011">
    <property type="protein sequence ID" value="PCS23323.1"/>
    <property type="molecule type" value="Genomic_DNA"/>
</dbReference>
<gene>
    <name evidence="1" type="ORF">BTN49_1320</name>
</gene>
<name>A0A2A5T593_9GAMM</name>
<dbReference type="GO" id="GO:0003676">
    <property type="term" value="F:nucleic acid binding"/>
    <property type="evidence" value="ECO:0007669"/>
    <property type="project" value="InterPro"/>
</dbReference>
<accession>A0A2A5T593</accession>
<protein>
    <recommendedName>
        <fullName evidence="3">Tc1-like transposase DDE domain-containing protein</fullName>
    </recommendedName>
</protein>
<keyword evidence="2" id="KW-1185">Reference proteome</keyword>
<dbReference type="GeneID" id="66951513"/>
<dbReference type="AlphaFoldDB" id="A0A2A5T593"/>
<dbReference type="Proteomes" id="UP000219020">
    <property type="component" value="Unassembled WGS sequence"/>
</dbReference>
<dbReference type="Gene3D" id="3.30.420.10">
    <property type="entry name" value="Ribonuclease H-like superfamily/Ribonuclease H"/>
    <property type="match status" value="1"/>
</dbReference>
<evidence type="ECO:0008006" key="3">
    <source>
        <dbReference type="Google" id="ProtNLM"/>
    </source>
</evidence>